<accession>A0A1J5RHZ9</accession>
<proteinExistence type="predicted"/>
<sequence length="112" mass="12640">MNEHPVINSSLPEHLHSLASLAYLLERLERNPLQVSADQYRLVVLRLRDELAGARLDARLDALLRAYPAASEIYENLQYERAGLCRCALDVSARTEILTKRILRDAAGRTDA</sequence>
<organism evidence="1">
    <name type="scientific">mine drainage metagenome</name>
    <dbReference type="NCBI Taxonomy" id="410659"/>
    <lineage>
        <taxon>unclassified sequences</taxon>
        <taxon>metagenomes</taxon>
        <taxon>ecological metagenomes</taxon>
    </lineage>
</organism>
<gene>
    <name evidence="1" type="ORF">GALL_229900</name>
</gene>
<evidence type="ECO:0000313" key="1">
    <source>
        <dbReference type="EMBL" id="OIQ95066.1"/>
    </source>
</evidence>
<protein>
    <submittedName>
        <fullName evidence="1">Uncharacterized protein</fullName>
    </submittedName>
</protein>
<dbReference type="EMBL" id="MLJW01000174">
    <property type="protein sequence ID" value="OIQ95066.1"/>
    <property type="molecule type" value="Genomic_DNA"/>
</dbReference>
<name>A0A1J5RHZ9_9ZZZZ</name>
<reference evidence="1" key="1">
    <citation type="submission" date="2016-10" db="EMBL/GenBank/DDBJ databases">
        <title>Sequence of Gallionella enrichment culture.</title>
        <authorList>
            <person name="Poehlein A."/>
            <person name="Muehling M."/>
            <person name="Daniel R."/>
        </authorList>
    </citation>
    <scope>NUCLEOTIDE SEQUENCE</scope>
</reference>
<comment type="caution">
    <text evidence="1">The sequence shown here is derived from an EMBL/GenBank/DDBJ whole genome shotgun (WGS) entry which is preliminary data.</text>
</comment>
<dbReference type="AlphaFoldDB" id="A0A1J5RHZ9"/>